<sequence length="33" mass="3497">MKKITRLGIGGPVGSGKTAIIEVITPKLIERGY</sequence>
<proteinExistence type="predicted"/>
<organism evidence="1 2">
    <name type="scientific">Klebsiella pneumoniae</name>
    <dbReference type="NCBI Taxonomy" id="573"/>
    <lineage>
        <taxon>Bacteria</taxon>
        <taxon>Pseudomonadati</taxon>
        <taxon>Pseudomonadota</taxon>
        <taxon>Gammaproteobacteria</taxon>
        <taxon>Enterobacterales</taxon>
        <taxon>Enterobacteriaceae</taxon>
        <taxon>Klebsiella/Raoultella group</taxon>
        <taxon>Klebsiella</taxon>
        <taxon>Klebsiella pneumoniae complex</taxon>
    </lineage>
</organism>
<reference evidence="1 2" key="1">
    <citation type="submission" date="2018-06" db="EMBL/GenBank/DDBJ databases">
        <authorList>
            <consortium name="Pathogen Informatics"/>
            <person name="Doyle S."/>
        </authorList>
    </citation>
    <scope>NUCLEOTIDE SEQUENCE [LARGE SCALE GENOMIC DNA]</scope>
    <source>
        <strain evidence="1 2">NCTC9140</strain>
    </source>
</reference>
<dbReference type="AlphaFoldDB" id="A0A377TZP3"/>
<evidence type="ECO:0000313" key="1">
    <source>
        <dbReference type="EMBL" id="STS85062.1"/>
    </source>
</evidence>
<accession>A0A377TZP3</accession>
<name>A0A377TZP3_KLEPN</name>
<evidence type="ECO:0000313" key="2">
    <source>
        <dbReference type="Proteomes" id="UP000254938"/>
    </source>
</evidence>
<dbReference type="InterPro" id="IPR027417">
    <property type="entry name" value="P-loop_NTPase"/>
</dbReference>
<dbReference type="SUPFAM" id="SSF52540">
    <property type="entry name" value="P-loop containing nucleoside triphosphate hydrolases"/>
    <property type="match status" value="1"/>
</dbReference>
<protein>
    <submittedName>
        <fullName evidence="1">Urease accessory protein UreG</fullName>
    </submittedName>
</protein>
<gene>
    <name evidence="1" type="ORF">NCTC9140_06883</name>
</gene>
<dbReference type="Gene3D" id="3.40.50.300">
    <property type="entry name" value="P-loop containing nucleotide triphosphate hydrolases"/>
    <property type="match status" value="1"/>
</dbReference>
<dbReference type="EMBL" id="UGKQ01000007">
    <property type="protein sequence ID" value="STS85062.1"/>
    <property type="molecule type" value="Genomic_DNA"/>
</dbReference>
<dbReference type="Proteomes" id="UP000254938">
    <property type="component" value="Unassembled WGS sequence"/>
</dbReference>